<evidence type="ECO:0000313" key="2">
    <source>
        <dbReference type="EMBL" id="NXT69623.1"/>
    </source>
</evidence>
<dbReference type="Pfam" id="PF00928">
    <property type="entry name" value="Adap_comp_sub"/>
    <property type="match status" value="1"/>
</dbReference>
<comment type="caution">
    <text evidence="2">The sequence shown here is derived from an EMBL/GenBank/DDBJ whole genome shotgun (WGS) entry which is preliminary data.</text>
</comment>
<proteinExistence type="predicted"/>
<dbReference type="SUPFAM" id="SSF49447">
    <property type="entry name" value="Second domain of Mu2 adaptin subunit (ap50) of ap2 adaptor"/>
    <property type="match status" value="1"/>
</dbReference>
<feature type="non-terminal residue" evidence="2">
    <location>
        <position position="66"/>
    </location>
</feature>
<dbReference type="AlphaFoldDB" id="A0A7L3ELW3"/>
<feature type="non-terminal residue" evidence="2">
    <location>
        <position position="1"/>
    </location>
</feature>
<name>A0A7L3ELW3_9PASS</name>
<dbReference type="InterPro" id="IPR028565">
    <property type="entry name" value="MHD"/>
</dbReference>
<feature type="domain" description="MHD" evidence="1">
    <location>
        <begin position="1"/>
        <end position="65"/>
    </location>
</feature>
<dbReference type="EMBL" id="VZTR01025726">
    <property type="protein sequence ID" value="NXT69623.1"/>
    <property type="molecule type" value="Genomic_DNA"/>
</dbReference>
<evidence type="ECO:0000259" key="1">
    <source>
        <dbReference type="PROSITE" id="PS51072"/>
    </source>
</evidence>
<evidence type="ECO:0000313" key="3">
    <source>
        <dbReference type="Proteomes" id="UP000563107"/>
    </source>
</evidence>
<organism evidence="2 3">
    <name type="scientific">Chaetops frenatus</name>
    <name type="common">Rufous rock-jumper</name>
    <dbReference type="NCBI Taxonomy" id="221966"/>
    <lineage>
        <taxon>Eukaryota</taxon>
        <taxon>Metazoa</taxon>
        <taxon>Chordata</taxon>
        <taxon>Craniata</taxon>
        <taxon>Vertebrata</taxon>
        <taxon>Euteleostomi</taxon>
        <taxon>Archelosauria</taxon>
        <taxon>Archosauria</taxon>
        <taxon>Dinosauria</taxon>
        <taxon>Saurischia</taxon>
        <taxon>Theropoda</taxon>
        <taxon>Coelurosauria</taxon>
        <taxon>Aves</taxon>
        <taxon>Neognathae</taxon>
        <taxon>Neoaves</taxon>
        <taxon>Telluraves</taxon>
        <taxon>Australaves</taxon>
        <taxon>Passeriformes</taxon>
        <taxon>Picathartidae</taxon>
        <taxon>Chaetops</taxon>
    </lineage>
</organism>
<dbReference type="InterPro" id="IPR036168">
    <property type="entry name" value="AP2_Mu_C_sf"/>
</dbReference>
<dbReference type="PROSITE" id="PS51072">
    <property type="entry name" value="MHD"/>
    <property type="match status" value="1"/>
</dbReference>
<keyword evidence="3" id="KW-1185">Reference proteome</keyword>
<dbReference type="Proteomes" id="UP000563107">
    <property type="component" value="Unassembled WGS sequence"/>
</dbReference>
<gene>
    <name evidence="2" type="primary">Ap4m1</name>
    <name evidence="2" type="ORF">CHAFRE_R14759</name>
</gene>
<protein>
    <submittedName>
        <fullName evidence="2">AP4M1 protein</fullName>
    </submittedName>
</protein>
<sequence>LELSCPVPAWHLELGPAHASFELPALSCSGLRVRFLRLSGPPGPGPGPAQRWVRYLTHSDSYVLRL</sequence>
<reference evidence="2 3" key="1">
    <citation type="submission" date="2019-09" db="EMBL/GenBank/DDBJ databases">
        <title>Bird 10,000 Genomes (B10K) Project - Family phase.</title>
        <authorList>
            <person name="Zhang G."/>
        </authorList>
    </citation>
    <scope>NUCLEOTIDE SEQUENCE [LARGE SCALE GENOMIC DNA]</scope>
    <source>
        <strain evidence="2">B10K-DU-012-41</strain>
    </source>
</reference>
<accession>A0A7L3ELW3</accession>